<dbReference type="InterPro" id="IPR023214">
    <property type="entry name" value="HAD_sf"/>
</dbReference>
<feature type="compositionally biased region" description="Low complexity" evidence="1">
    <location>
        <begin position="1"/>
        <end position="19"/>
    </location>
</feature>
<evidence type="ECO:0000313" key="3">
    <source>
        <dbReference type="EMBL" id="SNQ45564.1"/>
    </source>
</evidence>
<dbReference type="Gene3D" id="3.40.50.1000">
    <property type="entry name" value="HAD superfamily/HAD-like"/>
    <property type="match status" value="1"/>
</dbReference>
<dbReference type="InterPro" id="IPR036412">
    <property type="entry name" value="HAD-like_sf"/>
</dbReference>
<reference evidence="3 4" key="1">
    <citation type="submission" date="2017-06" db="EMBL/GenBank/DDBJ databases">
        <authorList>
            <person name="Kim H.J."/>
            <person name="Triplett B.A."/>
        </authorList>
    </citation>
    <scope>NUCLEOTIDE SEQUENCE [LARGE SCALE GENOMIC DNA]</scope>
    <source>
        <strain evidence="3">FRACA_ARgP5</strain>
    </source>
</reference>
<keyword evidence="4" id="KW-1185">Reference proteome</keyword>
<proteinExistence type="predicted"/>
<feature type="region of interest" description="Disordered" evidence="1">
    <location>
        <begin position="1"/>
        <end position="34"/>
    </location>
</feature>
<name>A0A2I2KIT0_9ACTN</name>
<dbReference type="EMBL" id="FZMO01000005">
    <property type="protein sequence ID" value="SNQ45564.1"/>
    <property type="molecule type" value="Genomic_DNA"/>
</dbReference>
<feature type="domain" description="Polynucleotide kinase PNKP phosphatase" evidence="2">
    <location>
        <begin position="43"/>
        <end position="175"/>
    </location>
</feature>
<sequence length="195" mass="21245">MVTDTAGGARAAHDAATPALPAPPAAPHGQAPPVVPRQRPLAVIDVDGVVADVRHRLCFLRSSPGDWDSFFAAASDDPPLAEGVALVRQLAKDHEVVWLTGRPERSREATSHWLREQDLPPGELRMRPDDDRRPARVFKRAVLRELGVGRQVDVVVDDDPAVVDLLRADGWPVLRAEWLAYEATLGNAQEDAGRT</sequence>
<organism evidence="3 4">
    <name type="scientific">Frankia canadensis</name>
    <dbReference type="NCBI Taxonomy" id="1836972"/>
    <lineage>
        <taxon>Bacteria</taxon>
        <taxon>Bacillati</taxon>
        <taxon>Actinomycetota</taxon>
        <taxon>Actinomycetes</taxon>
        <taxon>Frankiales</taxon>
        <taxon>Frankiaceae</taxon>
        <taxon>Frankia</taxon>
    </lineage>
</organism>
<accession>A0A2I2KIT0</accession>
<evidence type="ECO:0000259" key="2">
    <source>
        <dbReference type="Pfam" id="PF25109"/>
    </source>
</evidence>
<evidence type="ECO:0000256" key="1">
    <source>
        <dbReference type="SAM" id="MobiDB-lite"/>
    </source>
</evidence>
<dbReference type="SUPFAM" id="SSF56784">
    <property type="entry name" value="HAD-like"/>
    <property type="match status" value="1"/>
</dbReference>
<dbReference type="Pfam" id="PF25109">
    <property type="entry name" value="HAD_PNKP"/>
    <property type="match status" value="1"/>
</dbReference>
<dbReference type="AlphaFoldDB" id="A0A2I2KIT0"/>
<gene>
    <name evidence="3" type="ORF">FRACA_1020022</name>
</gene>
<dbReference type="InterPro" id="IPR056782">
    <property type="entry name" value="HAD_PNKP"/>
</dbReference>
<dbReference type="Proteomes" id="UP000234331">
    <property type="component" value="Unassembled WGS sequence"/>
</dbReference>
<evidence type="ECO:0000313" key="4">
    <source>
        <dbReference type="Proteomes" id="UP000234331"/>
    </source>
</evidence>
<protein>
    <recommendedName>
        <fullName evidence="2">Polynucleotide kinase PNKP phosphatase domain-containing protein</fullName>
    </recommendedName>
</protein>